<protein>
    <recommendedName>
        <fullName evidence="5">Polyketide cyclase/dehydrase</fullName>
    </recommendedName>
</protein>
<gene>
    <name evidence="3" type="ORF">C41B8_02712</name>
</gene>
<name>A0A084IQM2_SALHC</name>
<dbReference type="CDD" id="cd07821">
    <property type="entry name" value="PYR_PYL_RCAR_like"/>
    <property type="match status" value="1"/>
</dbReference>
<feature type="compositionally biased region" description="Low complexity" evidence="1">
    <location>
        <begin position="175"/>
        <end position="186"/>
    </location>
</feature>
<keyword evidence="4" id="KW-1185">Reference proteome</keyword>
<dbReference type="InterPro" id="IPR023393">
    <property type="entry name" value="START-like_dom_sf"/>
</dbReference>
<dbReference type="eggNOG" id="COG2304">
    <property type="taxonomic scope" value="Bacteria"/>
</dbReference>
<organism evidence="3 4">
    <name type="scientific">Salinisphaera hydrothermalis (strain C41B8)</name>
    <dbReference type="NCBI Taxonomy" id="1304275"/>
    <lineage>
        <taxon>Bacteria</taxon>
        <taxon>Pseudomonadati</taxon>
        <taxon>Pseudomonadota</taxon>
        <taxon>Gammaproteobacteria</taxon>
        <taxon>Salinisphaerales</taxon>
        <taxon>Salinisphaeraceae</taxon>
        <taxon>Salinisphaera</taxon>
    </lineage>
</organism>
<proteinExistence type="predicted"/>
<sequence>MTARVLTTLLLSFAVGTAVAANGSATGSKSAPTLTVNDSVTIGAAPDIVWSTVRDYDAPSVWDPSITSTTLTHGKNNSPGARRHMTTDEGATIDDTLTAWNAHKREFATRTIHPALPVRHYRQRIRVEPTRSGTRLLWQASFQAAPDTDPAKARKAVKHRIHRALIHVKHMLGTNNNPSAAPSAPSDKTADNSGL</sequence>
<dbReference type="InterPro" id="IPR019587">
    <property type="entry name" value="Polyketide_cyclase/dehydratase"/>
</dbReference>
<dbReference type="EMBL" id="APNK01000002">
    <property type="protein sequence ID" value="KEZ79006.1"/>
    <property type="molecule type" value="Genomic_DNA"/>
</dbReference>
<feature type="signal peptide" evidence="2">
    <location>
        <begin position="1"/>
        <end position="20"/>
    </location>
</feature>
<dbReference type="Proteomes" id="UP000028302">
    <property type="component" value="Unassembled WGS sequence"/>
</dbReference>
<feature type="chain" id="PRO_5001776669" description="Polyketide cyclase/dehydrase" evidence="2">
    <location>
        <begin position="21"/>
        <end position="195"/>
    </location>
</feature>
<feature type="region of interest" description="Disordered" evidence="1">
    <location>
        <begin position="172"/>
        <end position="195"/>
    </location>
</feature>
<evidence type="ECO:0000313" key="3">
    <source>
        <dbReference type="EMBL" id="KEZ79006.1"/>
    </source>
</evidence>
<dbReference type="STRING" id="1304275.C41B8_02712"/>
<dbReference type="Pfam" id="PF10604">
    <property type="entry name" value="Polyketide_cyc2"/>
    <property type="match status" value="1"/>
</dbReference>
<keyword evidence="2" id="KW-0732">Signal</keyword>
<comment type="caution">
    <text evidence="3">The sequence shown here is derived from an EMBL/GenBank/DDBJ whole genome shotgun (WGS) entry which is preliminary data.</text>
</comment>
<dbReference type="PANTHER" id="PTHR39332">
    <property type="entry name" value="BLL4707 PROTEIN"/>
    <property type="match status" value="1"/>
</dbReference>
<dbReference type="SUPFAM" id="SSF55961">
    <property type="entry name" value="Bet v1-like"/>
    <property type="match status" value="1"/>
</dbReference>
<dbReference type="RefSeq" id="WP_051882842.1">
    <property type="nucleotide sequence ID" value="NZ_APNK01000002.1"/>
</dbReference>
<evidence type="ECO:0000256" key="1">
    <source>
        <dbReference type="SAM" id="MobiDB-lite"/>
    </source>
</evidence>
<dbReference type="PANTHER" id="PTHR39332:SF7">
    <property type="entry name" value="SRPBCC FAMILY PROTEIN"/>
    <property type="match status" value="1"/>
</dbReference>
<dbReference type="AlphaFoldDB" id="A0A084IQM2"/>
<evidence type="ECO:0008006" key="5">
    <source>
        <dbReference type="Google" id="ProtNLM"/>
    </source>
</evidence>
<accession>A0A084IQM2</accession>
<dbReference type="Gene3D" id="3.30.530.20">
    <property type="match status" value="1"/>
</dbReference>
<reference evidence="3 4" key="1">
    <citation type="submission" date="2013-03" db="EMBL/GenBank/DDBJ databases">
        <title>Salinisphaera hydrothermalis C41B8 Genome Sequencing.</title>
        <authorList>
            <person name="Li C."/>
            <person name="Lai Q."/>
            <person name="Shao Z."/>
        </authorList>
    </citation>
    <scope>NUCLEOTIDE SEQUENCE [LARGE SCALE GENOMIC DNA]</scope>
    <source>
        <strain evidence="3 4">C41B8</strain>
    </source>
</reference>
<evidence type="ECO:0000313" key="4">
    <source>
        <dbReference type="Proteomes" id="UP000028302"/>
    </source>
</evidence>
<evidence type="ECO:0000256" key="2">
    <source>
        <dbReference type="SAM" id="SignalP"/>
    </source>
</evidence>